<dbReference type="Proteomes" id="UP001213000">
    <property type="component" value="Unassembled WGS sequence"/>
</dbReference>
<evidence type="ECO:0000256" key="1">
    <source>
        <dbReference type="SAM" id="Phobius"/>
    </source>
</evidence>
<keyword evidence="3" id="KW-1185">Reference proteome</keyword>
<reference evidence="2" key="1">
    <citation type="submission" date="2022-07" db="EMBL/GenBank/DDBJ databases">
        <title>Genome Sequence of Leucocoprinus birnbaumii.</title>
        <authorList>
            <person name="Buettner E."/>
        </authorList>
    </citation>
    <scope>NUCLEOTIDE SEQUENCE</scope>
    <source>
        <strain evidence="2">VT141</strain>
    </source>
</reference>
<feature type="transmembrane region" description="Helical" evidence="1">
    <location>
        <begin position="94"/>
        <end position="113"/>
    </location>
</feature>
<proteinExistence type="predicted"/>
<name>A0AAD5YV24_9AGAR</name>
<protein>
    <submittedName>
        <fullName evidence="2">Uncharacterized protein</fullName>
    </submittedName>
</protein>
<comment type="caution">
    <text evidence="2">The sequence shown here is derived from an EMBL/GenBank/DDBJ whole genome shotgun (WGS) entry which is preliminary data.</text>
</comment>
<feature type="transmembrane region" description="Helical" evidence="1">
    <location>
        <begin position="49"/>
        <end position="74"/>
    </location>
</feature>
<organism evidence="2 3">
    <name type="scientific">Leucocoprinus birnbaumii</name>
    <dbReference type="NCBI Taxonomy" id="56174"/>
    <lineage>
        <taxon>Eukaryota</taxon>
        <taxon>Fungi</taxon>
        <taxon>Dikarya</taxon>
        <taxon>Basidiomycota</taxon>
        <taxon>Agaricomycotina</taxon>
        <taxon>Agaricomycetes</taxon>
        <taxon>Agaricomycetidae</taxon>
        <taxon>Agaricales</taxon>
        <taxon>Agaricineae</taxon>
        <taxon>Agaricaceae</taxon>
        <taxon>Leucocoprinus</taxon>
    </lineage>
</organism>
<keyword evidence="1" id="KW-0812">Transmembrane</keyword>
<dbReference type="EMBL" id="JANIEX010000501">
    <property type="protein sequence ID" value="KAJ3566249.1"/>
    <property type="molecule type" value="Genomic_DNA"/>
</dbReference>
<accession>A0AAD5YV24</accession>
<gene>
    <name evidence="2" type="ORF">NP233_g7112</name>
</gene>
<dbReference type="AlphaFoldDB" id="A0AAD5YV24"/>
<sequence>MVNGLVFLGASIVIAVLFGISQRQASSVPSSAFVIGCALRDKGTQTTQFLGLAFVALVSGYIIGLTVLMTIGYLQARKSNVPREVPASLLLDGLVPDLLLLAVDLGTLAAALFNGKHRIWMIRVQNSVHVIIASRVILQTKLRMQKNASGAIGGMMSMTVSAPIRFNSLSPWDSTKSESDSSETQSV</sequence>
<keyword evidence="1" id="KW-1133">Transmembrane helix</keyword>
<evidence type="ECO:0000313" key="3">
    <source>
        <dbReference type="Proteomes" id="UP001213000"/>
    </source>
</evidence>
<evidence type="ECO:0000313" key="2">
    <source>
        <dbReference type="EMBL" id="KAJ3566249.1"/>
    </source>
</evidence>
<keyword evidence="1" id="KW-0472">Membrane</keyword>